<dbReference type="AlphaFoldDB" id="A0A7J8CHM4"/>
<reference evidence="2 3" key="1">
    <citation type="journal article" date="2020" name="Nature">
        <title>Six reference-quality genomes reveal evolution of bat adaptations.</title>
        <authorList>
            <person name="Jebb D."/>
            <person name="Huang Z."/>
            <person name="Pippel M."/>
            <person name="Hughes G.M."/>
            <person name="Lavrichenko K."/>
            <person name="Devanna P."/>
            <person name="Winkler S."/>
            <person name="Jermiin L.S."/>
            <person name="Skirmuntt E.C."/>
            <person name="Katzourakis A."/>
            <person name="Burkitt-Gray L."/>
            <person name="Ray D.A."/>
            <person name="Sullivan K.A.M."/>
            <person name="Roscito J.G."/>
            <person name="Kirilenko B.M."/>
            <person name="Davalos L.M."/>
            <person name="Corthals A.P."/>
            <person name="Power M.L."/>
            <person name="Jones G."/>
            <person name="Ransome R.D."/>
            <person name="Dechmann D.K.N."/>
            <person name="Locatelli A.G."/>
            <person name="Puechmaille S.J."/>
            <person name="Fedrigo O."/>
            <person name="Jarvis E.D."/>
            <person name="Hiller M."/>
            <person name="Vernes S.C."/>
            <person name="Myers E.W."/>
            <person name="Teeling E.C."/>
        </authorList>
    </citation>
    <scope>NUCLEOTIDE SEQUENCE [LARGE SCALE GENOMIC DNA]</scope>
    <source>
        <strain evidence="2">MRouAeg1</strain>
        <tissue evidence="2">Muscle</tissue>
    </source>
</reference>
<evidence type="ECO:0000313" key="3">
    <source>
        <dbReference type="Proteomes" id="UP000593571"/>
    </source>
</evidence>
<comment type="caution">
    <text evidence="2">The sequence shown here is derived from an EMBL/GenBank/DDBJ whole genome shotgun (WGS) entry which is preliminary data.</text>
</comment>
<dbReference type="EMBL" id="JACASE010000014">
    <property type="protein sequence ID" value="KAF6410403.1"/>
    <property type="molecule type" value="Genomic_DNA"/>
</dbReference>
<evidence type="ECO:0000313" key="2">
    <source>
        <dbReference type="EMBL" id="KAF6410403.1"/>
    </source>
</evidence>
<protein>
    <submittedName>
        <fullName evidence="2">Uncharacterized protein</fullName>
    </submittedName>
</protein>
<proteinExistence type="predicted"/>
<sequence length="127" mass="13320">MRGLFIVSASSSRSCPWGTCPFQRSGPLHAVSPNPGSVFPLRGVLPGGRLAGSAATFTGTFPLPPPSHAGANHLRTGLSIPSDKGRVFVSLCSALRAGPGVEQMPGEDARRRHRHLAGARRWGTGDR</sequence>
<dbReference type="Proteomes" id="UP000593571">
    <property type="component" value="Unassembled WGS sequence"/>
</dbReference>
<keyword evidence="3" id="KW-1185">Reference proteome</keyword>
<gene>
    <name evidence="2" type="ORF">HJG63_008964</name>
</gene>
<feature type="region of interest" description="Disordered" evidence="1">
    <location>
        <begin position="101"/>
        <end position="127"/>
    </location>
</feature>
<name>A0A7J8CHM4_ROUAE</name>
<evidence type="ECO:0000256" key="1">
    <source>
        <dbReference type="SAM" id="MobiDB-lite"/>
    </source>
</evidence>
<accession>A0A7J8CHM4</accession>
<organism evidence="2 3">
    <name type="scientific">Rousettus aegyptiacus</name>
    <name type="common">Egyptian fruit bat</name>
    <name type="synonym">Pteropus aegyptiacus</name>
    <dbReference type="NCBI Taxonomy" id="9407"/>
    <lineage>
        <taxon>Eukaryota</taxon>
        <taxon>Metazoa</taxon>
        <taxon>Chordata</taxon>
        <taxon>Craniata</taxon>
        <taxon>Vertebrata</taxon>
        <taxon>Euteleostomi</taxon>
        <taxon>Mammalia</taxon>
        <taxon>Eutheria</taxon>
        <taxon>Laurasiatheria</taxon>
        <taxon>Chiroptera</taxon>
        <taxon>Yinpterochiroptera</taxon>
        <taxon>Pteropodoidea</taxon>
        <taxon>Pteropodidae</taxon>
        <taxon>Rousettinae</taxon>
        <taxon>Rousettus</taxon>
    </lineage>
</organism>